<keyword evidence="1" id="KW-0732">Signal</keyword>
<protein>
    <recommendedName>
        <fullName evidence="4">Acyl-CoA dehydrogenase</fullName>
    </recommendedName>
</protein>
<reference evidence="2" key="1">
    <citation type="submission" date="2023-10" db="EMBL/GenBank/DDBJ databases">
        <title>Development of a sustainable strategy for remediation of hydrocarbon-contaminated territories based on the waste exchange concept.</title>
        <authorList>
            <person name="Krivoruchko A."/>
        </authorList>
    </citation>
    <scope>NUCLEOTIDE SEQUENCE</scope>
    <source>
        <strain evidence="2">IEGM 1175</strain>
    </source>
</reference>
<dbReference type="AlphaFoldDB" id="A0AAE4QV49"/>
<evidence type="ECO:0000313" key="3">
    <source>
        <dbReference type="Proteomes" id="UP001185873"/>
    </source>
</evidence>
<proteinExistence type="predicted"/>
<name>A0AAE4QV49_9ACTN</name>
<organism evidence="2 3">
    <name type="scientific">Dietzia maris</name>
    <dbReference type="NCBI Taxonomy" id="37915"/>
    <lineage>
        <taxon>Bacteria</taxon>
        <taxon>Bacillati</taxon>
        <taxon>Actinomycetota</taxon>
        <taxon>Actinomycetes</taxon>
        <taxon>Mycobacteriales</taxon>
        <taxon>Dietziaceae</taxon>
        <taxon>Dietzia</taxon>
    </lineage>
</organism>
<sequence>MTGTGNLRRVRAKGAIAAIGLGTAVIAATTLAAPSETLASFADNVFAGGQFLTGRFGLQTSLTAEGPFSDGPTNLPGSTNPGTVAFSTPIALTPGATSYAPVYLRTTSNTTSSARVGISTPAKGTSNTALWGTPPSSPGLITYAARAVPTMISSTCNAAVWTGSQGDQLYPPNSPFYASTASTFILDAAAETTYMVCFRFTLASNVTSAPAGTNGASVYPVWTFNGISPTP</sequence>
<evidence type="ECO:0000313" key="2">
    <source>
        <dbReference type="EMBL" id="MDV6298804.1"/>
    </source>
</evidence>
<evidence type="ECO:0000256" key="1">
    <source>
        <dbReference type="SAM" id="SignalP"/>
    </source>
</evidence>
<accession>A0AAE4QV49</accession>
<gene>
    <name evidence="2" type="ORF">R3P82_06715</name>
</gene>
<dbReference type="Proteomes" id="UP001185873">
    <property type="component" value="Unassembled WGS sequence"/>
</dbReference>
<dbReference type="RefSeq" id="WP_317469196.1">
    <property type="nucleotide sequence ID" value="NZ_JAWLKJ010000001.1"/>
</dbReference>
<comment type="caution">
    <text evidence="2">The sequence shown here is derived from an EMBL/GenBank/DDBJ whole genome shotgun (WGS) entry which is preliminary data.</text>
</comment>
<dbReference type="EMBL" id="JAWLKJ010000001">
    <property type="protein sequence ID" value="MDV6298804.1"/>
    <property type="molecule type" value="Genomic_DNA"/>
</dbReference>
<feature type="chain" id="PRO_5042284131" description="Acyl-CoA dehydrogenase" evidence="1">
    <location>
        <begin position="33"/>
        <end position="231"/>
    </location>
</feature>
<evidence type="ECO:0008006" key="4">
    <source>
        <dbReference type="Google" id="ProtNLM"/>
    </source>
</evidence>
<feature type="signal peptide" evidence="1">
    <location>
        <begin position="1"/>
        <end position="32"/>
    </location>
</feature>